<dbReference type="InParanoid" id="W7XHR9"/>
<dbReference type="Proteomes" id="UP000009168">
    <property type="component" value="Unassembled WGS sequence"/>
</dbReference>
<keyword evidence="1" id="KW-1133">Transmembrane helix</keyword>
<feature type="transmembrane region" description="Helical" evidence="1">
    <location>
        <begin position="20"/>
        <end position="42"/>
    </location>
</feature>
<reference evidence="3" key="1">
    <citation type="journal article" date="2006" name="PLoS Biol.">
        <title>Macronuclear genome sequence of the ciliate Tetrahymena thermophila, a model eukaryote.</title>
        <authorList>
            <person name="Eisen J.A."/>
            <person name="Coyne R.S."/>
            <person name="Wu M."/>
            <person name="Wu D."/>
            <person name="Thiagarajan M."/>
            <person name="Wortman J.R."/>
            <person name="Badger J.H."/>
            <person name="Ren Q."/>
            <person name="Amedeo P."/>
            <person name="Jones K.M."/>
            <person name="Tallon L.J."/>
            <person name="Delcher A.L."/>
            <person name="Salzberg S.L."/>
            <person name="Silva J.C."/>
            <person name="Haas B.J."/>
            <person name="Majoros W.H."/>
            <person name="Farzad M."/>
            <person name="Carlton J.M."/>
            <person name="Smith R.K. Jr."/>
            <person name="Garg J."/>
            <person name="Pearlman R.E."/>
            <person name="Karrer K.M."/>
            <person name="Sun L."/>
            <person name="Manning G."/>
            <person name="Elde N.C."/>
            <person name="Turkewitz A.P."/>
            <person name="Asai D.J."/>
            <person name="Wilkes D.E."/>
            <person name="Wang Y."/>
            <person name="Cai H."/>
            <person name="Collins K."/>
            <person name="Stewart B.A."/>
            <person name="Lee S.R."/>
            <person name="Wilamowska K."/>
            <person name="Weinberg Z."/>
            <person name="Ruzzo W.L."/>
            <person name="Wloga D."/>
            <person name="Gaertig J."/>
            <person name="Frankel J."/>
            <person name="Tsao C.-C."/>
            <person name="Gorovsky M.A."/>
            <person name="Keeling P.J."/>
            <person name="Waller R.F."/>
            <person name="Patron N.J."/>
            <person name="Cherry J.M."/>
            <person name="Stover N.A."/>
            <person name="Krieger C.J."/>
            <person name="del Toro C."/>
            <person name="Ryder H.F."/>
            <person name="Williamson S.C."/>
            <person name="Barbeau R.A."/>
            <person name="Hamilton E.P."/>
            <person name="Orias E."/>
        </authorList>
    </citation>
    <scope>NUCLEOTIDE SEQUENCE [LARGE SCALE GENOMIC DNA]</scope>
    <source>
        <strain evidence="3">SB210</strain>
    </source>
</reference>
<gene>
    <name evidence="2" type="ORF">TTHERM_002653462</name>
</gene>
<feature type="non-terminal residue" evidence="2">
    <location>
        <position position="1"/>
    </location>
</feature>
<dbReference type="SUPFAM" id="SSF52047">
    <property type="entry name" value="RNI-like"/>
    <property type="match status" value="1"/>
</dbReference>
<protein>
    <submittedName>
        <fullName evidence="2">Transmembrane protein, putative</fullName>
    </submittedName>
</protein>
<dbReference type="KEGG" id="tet:TTHERM_002653462"/>
<dbReference type="InterPro" id="IPR032675">
    <property type="entry name" value="LRR_dom_sf"/>
</dbReference>
<name>W7XHR9_TETTS</name>
<evidence type="ECO:0000313" key="2">
    <source>
        <dbReference type="EMBL" id="EWS76848.1"/>
    </source>
</evidence>
<keyword evidence="1" id="KW-0472">Membrane</keyword>
<dbReference type="EMBL" id="GG663166">
    <property type="protein sequence ID" value="EWS76848.1"/>
    <property type="molecule type" value="Genomic_DNA"/>
</dbReference>
<accession>W7XHR9</accession>
<evidence type="ECO:0000256" key="1">
    <source>
        <dbReference type="SAM" id="Phobius"/>
    </source>
</evidence>
<dbReference type="AlphaFoldDB" id="W7XHR9"/>
<proteinExistence type="predicted"/>
<feature type="non-terminal residue" evidence="2">
    <location>
        <position position="117"/>
    </location>
</feature>
<dbReference type="Gene3D" id="3.80.10.10">
    <property type="entry name" value="Ribonuclease Inhibitor"/>
    <property type="match status" value="1"/>
</dbReference>
<dbReference type="OrthoDB" id="292937at2759"/>
<evidence type="ECO:0000313" key="3">
    <source>
        <dbReference type="Proteomes" id="UP000009168"/>
    </source>
</evidence>
<keyword evidence="3" id="KW-1185">Reference proteome</keyword>
<organism evidence="2 3">
    <name type="scientific">Tetrahymena thermophila (strain SB210)</name>
    <dbReference type="NCBI Taxonomy" id="312017"/>
    <lineage>
        <taxon>Eukaryota</taxon>
        <taxon>Sar</taxon>
        <taxon>Alveolata</taxon>
        <taxon>Ciliophora</taxon>
        <taxon>Intramacronucleata</taxon>
        <taxon>Oligohymenophorea</taxon>
        <taxon>Hymenostomatida</taxon>
        <taxon>Tetrahymenina</taxon>
        <taxon>Tetrahymenidae</taxon>
        <taxon>Tetrahymena</taxon>
    </lineage>
</organism>
<sequence>FLFYFLFYLHSFYPSQFNSIFIFTFFSYFIRFLLFHIFSSFFPSKQLSTYLQFQYLKSWNQIGNEGTSDLSSALSNCTNLSNLTLDLMGNEIDSIGASYLGSALANCTNLLNLEINL</sequence>
<keyword evidence="1 2" id="KW-0812">Transmembrane</keyword>
<dbReference type="GeneID" id="24442682"/>
<dbReference type="RefSeq" id="XP_012650617.1">
    <property type="nucleotide sequence ID" value="XM_012795163.1"/>
</dbReference>